<dbReference type="AlphaFoldDB" id="A0AAU9N6S4"/>
<organism evidence="1 2">
    <name type="scientific">Lactuca virosa</name>
    <dbReference type="NCBI Taxonomy" id="75947"/>
    <lineage>
        <taxon>Eukaryota</taxon>
        <taxon>Viridiplantae</taxon>
        <taxon>Streptophyta</taxon>
        <taxon>Embryophyta</taxon>
        <taxon>Tracheophyta</taxon>
        <taxon>Spermatophyta</taxon>
        <taxon>Magnoliopsida</taxon>
        <taxon>eudicotyledons</taxon>
        <taxon>Gunneridae</taxon>
        <taxon>Pentapetalae</taxon>
        <taxon>asterids</taxon>
        <taxon>campanulids</taxon>
        <taxon>Asterales</taxon>
        <taxon>Asteraceae</taxon>
        <taxon>Cichorioideae</taxon>
        <taxon>Cichorieae</taxon>
        <taxon>Lactucinae</taxon>
        <taxon>Lactuca</taxon>
    </lineage>
</organism>
<proteinExistence type="predicted"/>
<protein>
    <submittedName>
        <fullName evidence="1">Uncharacterized protein</fullName>
    </submittedName>
</protein>
<name>A0AAU9N6S4_9ASTR</name>
<comment type="caution">
    <text evidence="1">The sequence shown here is derived from an EMBL/GenBank/DDBJ whole genome shotgun (WGS) entry which is preliminary data.</text>
</comment>
<keyword evidence="2" id="KW-1185">Reference proteome</keyword>
<evidence type="ECO:0000313" key="2">
    <source>
        <dbReference type="Proteomes" id="UP001157418"/>
    </source>
</evidence>
<gene>
    <name evidence="1" type="ORF">LVIROSA_LOCUS19342</name>
</gene>
<evidence type="ECO:0000313" key="1">
    <source>
        <dbReference type="EMBL" id="CAH1432708.1"/>
    </source>
</evidence>
<dbReference type="Proteomes" id="UP001157418">
    <property type="component" value="Unassembled WGS sequence"/>
</dbReference>
<sequence>MILKKSAITSHIWKSIDDLFWDNKDAKVIGLDNEFRNIVMGDSSVTEYLLDVDESLWLSDQRSVCVDFTFGCSLTCKESLVYIRGLMLWDSEYQS</sequence>
<accession>A0AAU9N6S4</accession>
<reference evidence="1 2" key="1">
    <citation type="submission" date="2022-01" db="EMBL/GenBank/DDBJ databases">
        <authorList>
            <person name="Xiong W."/>
            <person name="Schranz E."/>
        </authorList>
    </citation>
    <scope>NUCLEOTIDE SEQUENCE [LARGE SCALE GENOMIC DNA]</scope>
</reference>
<dbReference type="EMBL" id="CAKMRJ010003334">
    <property type="protein sequence ID" value="CAH1432708.1"/>
    <property type="molecule type" value="Genomic_DNA"/>
</dbReference>